<gene>
    <name evidence="4" type="ORF">SCP_1004720</name>
</gene>
<feature type="region of interest" description="Disordered" evidence="2">
    <location>
        <begin position="671"/>
        <end position="695"/>
    </location>
</feature>
<dbReference type="InterPro" id="IPR036322">
    <property type="entry name" value="WD40_repeat_dom_sf"/>
</dbReference>
<keyword evidence="1" id="KW-0853">WD repeat</keyword>
<sequence>MPRSPLETNNKKDLLRILSSQRHHIPSQHGKPGPEKSETGVLLRIPSESLTHITSFLDPPGLFALSRANKQLHEHVNDDNTWRRAYVYQFLGIAPESDLRDESDGKRLMLRREESSWKKEFVFRYNLRRRWEGSRNPTITHIPHHSAVSCIHLMPSNTILSASLQYGIVSRSYALTGKVLRGFLDASGTVNGLGIGNPNQEFSPHVSAVALASEGGTAKVVWGFRHGEVAVTTANRVMDGSRASAAKHMRCKVNESHEGTVNDVAWGLTADGPTAFVSGAADGRVKLWDAKQMQCLWTSNKGPQLVTDPCVKVALDVAHGAVVGGFQSGDIVAWTGFNPLLAEDADSVQIVPREFIIPTLGPKDGGNAQYELTELDFASISALEMALLVAYRDSPYFYRLSVDMVMDEVERTTFGDGSTGPISVLKPVFATQEGESSFVLAGDHLGCISVFAWNAHPAPGATGVSAIHKFDAHEDGAVTALAWNAVVLVSGSSRGTVKVWDSLTFAPLRAFASPSSRPTVGGEWDGVSQILLDRDVMVVSIGTKVMAWKAGPVGKHGTAYMKGKQARAAKNAGVAKWHQQVEMYRDIAESCRDIEEEQSYTRRAFGREREQRSTLNNLGLSEVEAVEYVLMLSRDEEERRRQATPLSSSSLPQADEGVFLADFDDPSTPVSGPATFFSSEASSGAPSRASSFSTHSHTYGISYSSGRSLRVAPSLSNHKVQLSPRMRAEPIEAGFSPPSTSDSEHFPPMSCTPSSTGTSVPSTPGTSGSWAVHRSVSGSPASTRSAWSTPMHTTRSASGATSPGYGLLASSPPAFLQRTTPSSRSGSSPSLISTGFAQRMGGAANGTDGCQRVSAYQVDANREEEDFRFAIELSLAEARSRSESAQ</sequence>
<evidence type="ECO:0000313" key="4">
    <source>
        <dbReference type="EMBL" id="GBE87225.1"/>
    </source>
</evidence>
<dbReference type="InterPro" id="IPR015943">
    <property type="entry name" value="WD40/YVTN_repeat-like_dom_sf"/>
</dbReference>
<dbReference type="InterPro" id="IPR003903">
    <property type="entry name" value="UIM_dom"/>
</dbReference>
<name>A0A401GYC0_9APHY</name>
<proteinExistence type="predicted"/>
<protein>
    <recommendedName>
        <fullName evidence="3">F-box domain-containing protein</fullName>
    </recommendedName>
</protein>
<dbReference type="GO" id="GO:0005634">
    <property type="term" value="C:nucleus"/>
    <property type="evidence" value="ECO:0007669"/>
    <property type="project" value="TreeGrafter"/>
</dbReference>
<dbReference type="SMART" id="SM00320">
    <property type="entry name" value="WD40"/>
    <property type="match status" value="3"/>
</dbReference>
<feature type="compositionally biased region" description="Low complexity" evidence="2">
    <location>
        <begin position="676"/>
        <end position="693"/>
    </location>
</feature>
<dbReference type="RefSeq" id="XP_027618138.1">
    <property type="nucleotide sequence ID" value="XM_027762337.1"/>
</dbReference>
<dbReference type="InterPro" id="IPR001680">
    <property type="entry name" value="WD40_rpt"/>
</dbReference>
<accession>A0A401GYC0</accession>
<dbReference type="Pfam" id="PF12937">
    <property type="entry name" value="F-box-like"/>
    <property type="match status" value="1"/>
</dbReference>
<dbReference type="InterPro" id="IPR036047">
    <property type="entry name" value="F-box-like_dom_sf"/>
</dbReference>
<reference evidence="4 5" key="1">
    <citation type="journal article" date="2018" name="Sci. Rep.">
        <title>Genome sequence of the cauliflower mushroom Sparassis crispa (Hanabiratake) and its association with beneficial usage.</title>
        <authorList>
            <person name="Kiyama R."/>
            <person name="Furutani Y."/>
            <person name="Kawaguchi K."/>
            <person name="Nakanishi T."/>
        </authorList>
    </citation>
    <scope>NUCLEOTIDE SEQUENCE [LARGE SCALE GENOMIC DNA]</scope>
</reference>
<dbReference type="FunCoup" id="A0A401GYC0">
    <property type="interactions" value="133"/>
</dbReference>
<dbReference type="STRING" id="139825.A0A401GYC0"/>
<dbReference type="PROSITE" id="PS50330">
    <property type="entry name" value="UIM"/>
    <property type="match status" value="1"/>
</dbReference>
<evidence type="ECO:0000313" key="5">
    <source>
        <dbReference type="Proteomes" id="UP000287166"/>
    </source>
</evidence>
<dbReference type="SUPFAM" id="SSF50978">
    <property type="entry name" value="WD40 repeat-like"/>
    <property type="match status" value="1"/>
</dbReference>
<evidence type="ECO:0000259" key="3">
    <source>
        <dbReference type="PROSITE" id="PS50181"/>
    </source>
</evidence>
<dbReference type="AlphaFoldDB" id="A0A401GYC0"/>
<keyword evidence="5" id="KW-1185">Reference proteome</keyword>
<dbReference type="EMBL" id="BFAD01000010">
    <property type="protein sequence ID" value="GBE87225.1"/>
    <property type="molecule type" value="Genomic_DNA"/>
</dbReference>
<dbReference type="InParanoid" id="A0A401GYC0"/>
<dbReference type="PANTHER" id="PTHR19855:SF11">
    <property type="entry name" value="RIBOSOME BIOGENESIS PROTEIN WDR12"/>
    <property type="match status" value="1"/>
</dbReference>
<feature type="compositionally biased region" description="Low complexity" evidence="2">
    <location>
        <begin position="752"/>
        <end position="769"/>
    </location>
</feature>
<dbReference type="Pfam" id="PF00400">
    <property type="entry name" value="WD40"/>
    <property type="match status" value="2"/>
</dbReference>
<comment type="caution">
    <text evidence="4">The sequence shown here is derived from an EMBL/GenBank/DDBJ whole genome shotgun (WGS) entry which is preliminary data.</text>
</comment>
<dbReference type="PANTHER" id="PTHR19855">
    <property type="entry name" value="WD40 REPEAT PROTEIN 12, 37"/>
    <property type="match status" value="1"/>
</dbReference>
<dbReference type="PROSITE" id="PS50082">
    <property type="entry name" value="WD_REPEATS_2"/>
    <property type="match status" value="2"/>
</dbReference>
<dbReference type="Gene3D" id="2.130.10.10">
    <property type="entry name" value="YVTN repeat-like/Quinoprotein amine dehydrogenase"/>
    <property type="match status" value="2"/>
</dbReference>
<evidence type="ECO:0000256" key="1">
    <source>
        <dbReference type="PROSITE-ProRule" id="PRU00221"/>
    </source>
</evidence>
<feature type="compositionally biased region" description="Polar residues" evidence="2">
    <location>
        <begin position="776"/>
        <end position="801"/>
    </location>
</feature>
<dbReference type="Proteomes" id="UP000287166">
    <property type="component" value="Unassembled WGS sequence"/>
</dbReference>
<dbReference type="PROSITE" id="PS50181">
    <property type="entry name" value="FBOX"/>
    <property type="match status" value="1"/>
</dbReference>
<dbReference type="Gene3D" id="1.20.1280.50">
    <property type="match status" value="1"/>
</dbReference>
<dbReference type="InterPro" id="IPR001810">
    <property type="entry name" value="F-box_dom"/>
</dbReference>
<dbReference type="GeneID" id="38784142"/>
<evidence type="ECO:0000256" key="2">
    <source>
        <dbReference type="SAM" id="MobiDB-lite"/>
    </source>
</evidence>
<dbReference type="SUPFAM" id="SSF81383">
    <property type="entry name" value="F-box domain"/>
    <property type="match status" value="1"/>
</dbReference>
<feature type="repeat" description="WD" evidence="1">
    <location>
        <begin position="254"/>
        <end position="298"/>
    </location>
</feature>
<feature type="repeat" description="WD" evidence="1">
    <location>
        <begin position="471"/>
        <end position="501"/>
    </location>
</feature>
<feature type="region of interest" description="Disordered" evidence="2">
    <location>
        <begin position="731"/>
        <end position="803"/>
    </location>
</feature>
<organism evidence="4 5">
    <name type="scientific">Sparassis crispa</name>
    <dbReference type="NCBI Taxonomy" id="139825"/>
    <lineage>
        <taxon>Eukaryota</taxon>
        <taxon>Fungi</taxon>
        <taxon>Dikarya</taxon>
        <taxon>Basidiomycota</taxon>
        <taxon>Agaricomycotina</taxon>
        <taxon>Agaricomycetes</taxon>
        <taxon>Polyporales</taxon>
        <taxon>Sparassidaceae</taxon>
        <taxon>Sparassis</taxon>
    </lineage>
</organism>
<dbReference type="PROSITE" id="PS50294">
    <property type="entry name" value="WD_REPEATS_REGION"/>
    <property type="match status" value="1"/>
</dbReference>
<feature type="domain" description="F-box" evidence="3">
    <location>
        <begin position="39"/>
        <end position="85"/>
    </location>
</feature>
<dbReference type="OrthoDB" id="429520at2759"/>